<name>A0A4C1V9Z6_EUMVA</name>
<dbReference type="AlphaFoldDB" id="A0A4C1V9Z6"/>
<dbReference type="Proteomes" id="UP000299102">
    <property type="component" value="Unassembled WGS sequence"/>
</dbReference>
<proteinExistence type="predicted"/>
<gene>
    <name evidence="1" type="ORF">EVAR_19452_1</name>
</gene>
<reference evidence="1 2" key="1">
    <citation type="journal article" date="2019" name="Commun. Biol.">
        <title>The bagworm genome reveals a unique fibroin gene that provides high tensile strength.</title>
        <authorList>
            <person name="Kono N."/>
            <person name="Nakamura H."/>
            <person name="Ohtoshi R."/>
            <person name="Tomita M."/>
            <person name="Numata K."/>
            <person name="Arakawa K."/>
        </authorList>
    </citation>
    <scope>NUCLEOTIDE SEQUENCE [LARGE SCALE GENOMIC DNA]</scope>
</reference>
<dbReference type="EMBL" id="BGZK01000301">
    <property type="protein sequence ID" value="GBP35232.1"/>
    <property type="molecule type" value="Genomic_DNA"/>
</dbReference>
<organism evidence="1 2">
    <name type="scientific">Eumeta variegata</name>
    <name type="common">Bagworm moth</name>
    <name type="synonym">Eumeta japonica</name>
    <dbReference type="NCBI Taxonomy" id="151549"/>
    <lineage>
        <taxon>Eukaryota</taxon>
        <taxon>Metazoa</taxon>
        <taxon>Ecdysozoa</taxon>
        <taxon>Arthropoda</taxon>
        <taxon>Hexapoda</taxon>
        <taxon>Insecta</taxon>
        <taxon>Pterygota</taxon>
        <taxon>Neoptera</taxon>
        <taxon>Endopterygota</taxon>
        <taxon>Lepidoptera</taxon>
        <taxon>Glossata</taxon>
        <taxon>Ditrysia</taxon>
        <taxon>Tineoidea</taxon>
        <taxon>Psychidae</taxon>
        <taxon>Oiketicinae</taxon>
        <taxon>Eumeta</taxon>
    </lineage>
</organism>
<evidence type="ECO:0000313" key="1">
    <source>
        <dbReference type="EMBL" id="GBP35232.1"/>
    </source>
</evidence>
<keyword evidence="2" id="KW-1185">Reference proteome</keyword>
<sequence length="174" mass="19711">MKTEFGNGNVRNRHREQDGVGIEEQIAIRIMISYRNRSMCKTKFILSTLAEPWTEIGVGRRVQAAGRAAHNQRARRPPYLITALHVLYITRFALFQVSWAARLNCNTAKSLIASSSQSEEYCSPVRGLSVLELASPRPSRPPLSAPCRQRFYERSCLSAVSFHVKASHKIYSLF</sequence>
<accession>A0A4C1V9Z6</accession>
<comment type="caution">
    <text evidence="1">The sequence shown here is derived from an EMBL/GenBank/DDBJ whole genome shotgun (WGS) entry which is preliminary data.</text>
</comment>
<evidence type="ECO:0000313" key="2">
    <source>
        <dbReference type="Proteomes" id="UP000299102"/>
    </source>
</evidence>
<protein>
    <submittedName>
        <fullName evidence="1">Uncharacterized protein</fullName>
    </submittedName>
</protein>